<dbReference type="Pfam" id="PF13439">
    <property type="entry name" value="Glyco_transf_4"/>
    <property type="match status" value="1"/>
</dbReference>
<evidence type="ECO:0000259" key="3">
    <source>
        <dbReference type="Pfam" id="PF00534"/>
    </source>
</evidence>
<evidence type="ECO:0000256" key="2">
    <source>
        <dbReference type="ARBA" id="ARBA00022679"/>
    </source>
</evidence>
<keyword evidence="6" id="KW-1185">Reference proteome</keyword>
<dbReference type="RefSeq" id="WP_267560166.1">
    <property type="nucleotide sequence ID" value="NZ_JAPNTZ010000001.1"/>
</dbReference>
<comment type="caution">
    <text evidence="5">The sequence shown here is derived from an EMBL/GenBank/DDBJ whole genome shotgun (WGS) entry which is preliminary data.</text>
</comment>
<evidence type="ECO:0000313" key="6">
    <source>
        <dbReference type="Proteomes" id="UP001151002"/>
    </source>
</evidence>
<feature type="domain" description="Glycosyltransferase subfamily 4-like N-terminal" evidence="4">
    <location>
        <begin position="18"/>
        <end position="124"/>
    </location>
</feature>
<evidence type="ECO:0000256" key="1">
    <source>
        <dbReference type="ARBA" id="ARBA00022676"/>
    </source>
</evidence>
<dbReference type="Proteomes" id="UP001151002">
    <property type="component" value="Unassembled WGS sequence"/>
</dbReference>
<proteinExistence type="predicted"/>
<sequence length="364" mass="38810">MRVLVNAGPWLSVPPRGYGGIENVVATLVPELRALGVEVVLATVGDSELSVDERVSVFPDGQFPLLQRPYNQVCGVVPAHQHAVLRRVAAGDIDLVHDHVEAAGLTTLAALNLPGLHTLHWDLQKHPELYGTIDGHVRVNGVSADQLSHAPEALRRHSVGHVHLATPLAVGADRKPAVGKEAYAVVLGRITAGKGQDLAARLAQRKGFDLILAGPVGPYHNPEDLAAADPHNPDVAFWREKVAPHVDGTRVRWVGSVMGKARDELVAGARVALFPLRWNEPGGTAVVESLALGTPVAGIARGCLPELVEHGRTGLLTTDEDELGDLVGAAGALDERECREQAALRFTPAVMAARYLTIYERLIA</sequence>
<gene>
    <name evidence="5" type="ORF">OWR29_00420</name>
</gene>
<keyword evidence="1 5" id="KW-0328">Glycosyltransferase</keyword>
<evidence type="ECO:0000259" key="4">
    <source>
        <dbReference type="Pfam" id="PF13439"/>
    </source>
</evidence>
<evidence type="ECO:0000313" key="5">
    <source>
        <dbReference type="EMBL" id="MCY1136443.1"/>
    </source>
</evidence>
<dbReference type="EC" id="2.4.-.-" evidence="5"/>
<keyword evidence="2 5" id="KW-0808">Transferase</keyword>
<dbReference type="EMBL" id="JAPNTZ010000001">
    <property type="protein sequence ID" value="MCY1136443.1"/>
    <property type="molecule type" value="Genomic_DNA"/>
</dbReference>
<protein>
    <submittedName>
        <fullName evidence="5">Glycosyltransferase</fullName>
        <ecNumber evidence="5">2.4.-.-</ecNumber>
    </submittedName>
</protein>
<accession>A0ABT4AQC7</accession>
<dbReference type="Pfam" id="PF00534">
    <property type="entry name" value="Glycos_transf_1"/>
    <property type="match status" value="1"/>
</dbReference>
<dbReference type="PANTHER" id="PTHR12526">
    <property type="entry name" value="GLYCOSYLTRANSFERASE"/>
    <property type="match status" value="1"/>
</dbReference>
<dbReference type="SUPFAM" id="SSF53756">
    <property type="entry name" value="UDP-Glycosyltransferase/glycogen phosphorylase"/>
    <property type="match status" value="1"/>
</dbReference>
<organism evidence="5 6">
    <name type="scientific">Paractinoplanes pyxinae</name>
    <dbReference type="NCBI Taxonomy" id="2997416"/>
    <lineage>
        <taxon>Bacteria</taxon>
        <taxon>Bacillati</taxon>
        <taxon>Actinomycetota</taxon>
        <taxon>Actinomycetes</taxon>
        <taxon>Micromonosporales</taxon>
        <taxon>Micromonosporaceae</taxon>
        <taxon>Paractinoplanes</taxon>
    </lineage>
</organism>
<dbReference type="Gene3D" id="3.40.50.2000">
    <property type="entry name" value="Glycogen Phosphorylase B"/>
    <property type="match status" value="2"/>
</dbReference>
<dbReference type="GO" id="GO:0016757">
    <property type="term" value="F:glycosyltransferase activity"/>
    <property type="evidence" value="ECO:0007669"/>
    <property type="project" value="UniProtKB-KW"/>
</dbReference>
<dbReference type="PANTHER" id="PTHR12526:SF595">
    <property type="entry name" value="BLL5217 PROTEIN"/>
    <property type="match status" value="1"/>
</dbReference>
<reference evidence="5" key="1">
    <citation type="submission" date="2022-11" db="EMBL/GenBank/DDBJ databases">
        <authorList>
            <person name="Somphong A."/>
            <person name="Phongsopitanun W."/>
        </authorList>
    </citation>
    <scope>NUCLEOTIDE SEQUENCE</scope>
    <source>
        <strain evidence="5">Pm04-4</strain>
    </source>
</reference>
<dbReference type="InterPro" id="IPR028098">
    <property type="entry name" value="Glyco_trans_4-like_N"/>
</dbReference>
<feature type="domain" description="Glycosyl transferase family 1" evidence="3">
    <location>
        <begin position="177"/>
        <end position="320"/>
    </location>
</feature>
<name>A0ABT4AQC7_9ACTN</name>
<dbReference type="InterPro" id="IPR001296">
    <property type="entry name" value="Glyco_trans_1"/>
</dbReference>